<keyword evidence="1" id="KW-0732">Signal</keyword>
<dbReference type="EMBL" id="JAJIRN010000003">
    <property type="protein sequence ID" value="MCV2367865.1"/>
    <property type="molecule type" value="Genomic_DNA"/>
</dbReference>
<protein>
    <submittedName>
        <fullName evidence="2">Uncharacterized protein</fullName>
    </submittedName>
</protein>
<evidence type="ECO:0000313" key="2">
    <source>
        <dbReference type="EMBL" id="MCV2367865.1"/>
    </source>
</evidence>
<feature type="chain" id="PRO_5046940164" evidence="1">
    <location>
        <begin position="25"/>
        <end position="127"/>
    </location>
</feature>
<evidence type="ECO:0000256" key="1">
    <source>
        <dbReference type="SAM" id="SignalP"/>
    </source>
</evidence>
<evidence type="ECO:0000313" key="3">
    <source>
        <dbReference type="Proteomes" id="UP001209701"/>
    </source>
</evidence>
<feature type="signal peptide" evidence="1">
    <location>
        <begin position="1"/>
        <end position="24"/>
    </location>
</feature>
<dbReference type="RefSeq" id="WP_263570490.1">
    <property type="nucleotide sequence ID" value="NZ_JAJIRN010000003.1"/>
</dbReference>
<accession>A0ABT2YCT9</accession>
<gene>
    <name evidence="2" type="ORF">LNV07_07120</name>
</gene>
<dbReference type="Proteomes" id="UP001209701">
    <property type="component" value="Unassembled WGS sequence"/>
</dbReference>
<keyword evidence="3" id="KW-1185">Reference proteome</keyword>
<proteinExistence type="predicted"/>
<name>A0ABT2YCT9_9BURK</name>
<sequence>MKPTTPASAAIALTLALFGAPAHAELIEIQWSEAGRFEHAKPLAQGKFVEICGKLDKAKPVIWQFTAGQALNFNIHFHEGEKVTYPARVEGATAASGLLKIVSEQDYCWMWTNKSDQAVELKLMLSR</sequence>
<organism evidence="2 3">
    <name type="scientific">Roseateles oligotrophus</name>
    <dbReference type="NCBI Taxonomy" id="1769250"/>
    <lineage>
        <taxon>Bacteria</taxon>
        <taxon>Pseudomonadati</taxon>
        <taxon>Pseudomonadota</taxon>
        <taxon>Betaproteobacteria</taxon>
        <taxon>Burkholderiales</taxon>
        <taxon>Sphaerotilaceae</taxon>
        <taxon>Roseateles</taxon>
    </lineage>
</organism>
<comment type="caution">
    <text evidence="2">The sequence shown here is derived from an EMBL/GenBank/DDBJ whole genome shotgun (WGS) entry which is preliminary data.</text>
</comment>
<reference evidence="2 3" key="1">
    <citation type="submission" date="2021-11" db="EMBL/GenBank/DDBJ databases">
        <authorList>
            <person name="Liang Q."/>
            <person name="Mou H."/>
            <person name="Liu Z."/>
        </authorList>
    </citation>
    <scope>NUCLEOTIDE SEQUENCE [LARGE SCALE GENOMIC DNA]</scope>
    <source>
        <strain evidence="2 3">CHU3</strain>
    </source>
</reference>